<dbReference type="RefSeq" id="WP_332083018.1">
    <property type="nucleotide sequence ID" value="NZ_JAZHYN010000070.1"/>
</dbReference>
<accession>A0ABU7XKS5</accession>
<dbReference type="InterPro" id="IPR007415">
    <property type="entry name" value="Nitrogenase_MoFe_mat_NifZ"/>
</dbReference>
<sequence length="79" mass="8763">MFEPRTPKYQWGQKVKTLIDLRNDGTFPEAEPEALLVENGGLGEIVQVGAHTESNTPIYLVEFGDGLVVGCFEEEIEPL</sequence>
<comment type="caution">
    <text evidence="3">The sequence shown here is derived from an EMBL/GenBank/DDBJ whole genome shotgun (WGS) entry which is preliminary data.</text>
</comment>
<dbReference type="Pfam" id="PF04319">
    <property type="entry name" value="NifZ"/>
    <property type="match status" value="1"/>
</dbReference>
<name>A0ABU7XKS5_9HYPH</name>
<gene>
    <name evidence="3" type="ORF">V3H18_15630</name>
</gene>
<evidence type="ECO:0000313" key="4">
    <source>
        <dbReference type="Proteomes" id="UP001350748"/>
    </source>
</evidence>
<keyword evidence="4" id="KW-1185">Reference proteome</keyword>
<evidence type="ECO:0000256" key="2">
    <source>
        <dbReference type="ARBA" id="ARBA00023231"/>
    </source>
</evidence>
<comment type="similarity">
    <text evidence="1">Belongs to the NifZ family.</text>
</comment>
<protein>
    <submittedName>
        <fullName evidence="3">Nitrogen fixation protein NifZ</fullName>
    </submittedName>
</protein>
<evidence type="ECO:0000256" key="1">
    <source>
        <dbReference type="ARBA" id="ARBA00008027"/>
    </source>
</evidence>
<keyword evidence="2" id="KW-0535">Nitrogen fixation</keyword>
<dbReference type="Proteomes" id="UP001350748">
    <property type="component" value="Unassembled WGS sequence"/>
</dbReference>
<organism evidence="3 4">
    <name type="scientific">Methylocystis borbori</name>
    <dbReference type="NCBI Taxonomy" id="3118750"/>
    <lineage>
        <taxon>Bacteria</taxon>
        <taxon>Pseudomonadati</taxon>
        <taxon>Pseudomonadota</taxon>
        <taxon>Alphaproteobacteria</taxon>
        <taxon>Hyphomicrobiales</taxon>
        <taxon>Methylocystaceae</taxon>
        <taxon>Methylocystis</taxon>
    </lineage>
</organism>
<proteinExistence type="inferred from homology"/>
<reference evidence="3 4" key="1">
    <citation type="submission" date="2024-02" db="EMBL/GenBank/DDBJ databases">
        <authorList>
            <person name="Grouzdev D."/>
        </authorList>
    </citation>
    <scope>NUCLEOTIDE SEQUENCE [LARGE SCALE GENOMIC DNA]</scope>
    <source>
        <strain evidence="3 4">9N</strain>
    </source>
</reference>
<evidence type="ECO:0000313" key="3">
    <source>
        <dbReference type="EMBL" id="MEF3367965.1"/>
    </source>
</evidence>
<dbReference type="EMBL" id="JAZHYN010000070">
    <property type="protein sequence ID" value="MEF3367965.1"/>
    <property type="molecule type" value="Genomic_DNA"/>
</dbReference>